<evidence type="ECO:0000313" key="2">
    <source>
        <dbReference type="Proteomes" id="UP000321362"/>
    </source>
</evidence>
<dbReference type="InterPro" id="IPR013783">
    <property type="entry name" value="Ig-like_fold"/>
</dbReference>
<dbReference type="EMBL" id="CP042437">
    <property type="protein sequence ID" value="QEC79325.1"/>
    <property type="molecule type" value="Genomic_DNA"/>
</dbReference>
<accession>A0A5B8W8P2</accession>
<name>A0A5B8W8P2_9SPHI</name>
<organism evidence="1 2">
    <name type="scientific">Mucilaginibacter ginsenosidivorax</name>
    <dbReference type="NCBI Taxonomy" id="862126"/>
    <lineage>
        <taxon>Bacteria</taxon>
        <taxon>Pseudomonadati</taxon>
        <taxon>Bacteroidota</taxon>
        <taxon>Sphingobacteriia</taxon>
        <taxon>Sphingobacteriales</taxon>
        <taxon>Sphingobacteriaceae</taxon>
        <taxon>Mucilaginibacter</taxon>
    </lineage>
</organism>
<dbReference type="PROSITE" id="PS51257">
    <property type="entry name" value="PROKAR_LIPOPROTEIN"/>
    <property type="match status" value="1"/>
</dbReference>
<dbReference type="KEGG" id="mgk:FSB76_26495"/>
<proteinExistence type="predicted"/>
<keyword evidence="2" id="KW-1185">Reference proteome</keyword>
<dbReference type="Proteomes" id="UP000321362">
    <property type="component" value="Chromosome"/>
</dbReference>
<dbReference type="Gene3D" id="2.60.40.10">
    <property type="entry name" value="Immunoglobulins"/>
    <property type="match status" value="3"/>
</dbReference>
<evidence type="ECO:0008006" key="3">
    <source>
        <dbReference type="Google" id="ProtNLM"/>
    </source>
</evidence>
<dbReference type="InterPro" id="IPR036116">
    <property type="entry name" value="FN3_sf"/>
</dbReference>
<gene>
    <name evidence="1" type="ORF">FSB76_26495</name>
</gene>
<dbReference type="SUPFAM" id="SSF49265">
    <property type="entry name" value="Fibronectin type III"/>
    <property type="match status" value="1"/>
</dbReference>
<sequence>MKLKHLFYILPVYLALNTLLSSCKEFIEPSIAKRQVILQAPADQYLSTKYTVNFWWDEVEDALSYRLQVVTPGFDSVGSLILDTLVKGNKFTSTLEPGNYQWRVRAENGSSQTAYSPARRFVVEESSLTNQTVTLSSPANNVVTNTNAALFKWNSLFGATKYQVQIDTNNFANDNVLVYNQVVPGLQVNFTFPKDQVYGWRVRAENETEQSKWSAINYVTYQLPLPPQVSLVSPANGSSVSLPVQLSWNSVTGVSGYKLYVFKSDSTTLYSNNFPMTVNSTGYSFTLGVTGEKIYWKVSALNASGKEGKASALRNFVLF</sequence>
<reference evidence="1 2" key="1">
    <citation type="journal article" date="2013" name="J. Microbiol.">
        <title>Mucilaginibacter ginsenosidivorax sp. nov., with ginsenoside converting activity isolated from sediment.</title>
        <authorList>
            <person name="Kim J.K."/>
            <person name="Choi T.E."/>
            <person name="Liu Q.M."/>
            <person name="Park H.Y."/>
            <person name="Yi T.H."/>
            <person name="Yoon M.H."/>
            <person name="Kim S.C."/>
            <person name="Im W.T."/>
        </authorList>
    </citation>
    <scope>NUCLEOTIDE SEQUENCE [LARGE SCALE GENOMIC DNA]</scope>
    <source>
        <strain evidence="1 2">KHI28</strain>
    </source>
</reference>
<dbReference type="AlphaFoldDB" id="A0A5B8W8P2"/>
<protein>
    <recommendedName>
        <fullName evidence="3">Fibronectin type III domain-containing protein</fullName>
    </recommendedName>
</protein>
<dbReference type="RefSeq" id="WP_147058812.1">
    <property type="nucleotide sequence ID" value="NZ_CP042437.1"/>
</dbReference>
<dbReference type="OrthoDB" id="1121506at2"/>
<evidence type="ECO:0000313" key="1">
    <source>
        <dbReference type="EMBL" id="QEC79325.1"/>
    </source>
</evidence>